<feature type="chain" id="PRO_5042591229" evidence="2">
    <location>
        <begin position="21"/>
        <end position="120"/>
    </location>
</feature>
<dbReference type="EMBL" id="MU839838">
    <property type="protein sequence ID" value="KAK1753233.1"/>
    <property type="molecule type" value="Genomic_DNA"/>
</dbReference>
<evidence type="ECO:0000313" key="4">
    <source>
        <dbReference type="Proteomes" id="UP001239445"/>
    </source>
</evidence>
<proteinExistence type="predicted"/>
<evidence type="ECO:0000256" key="2">
    <source>
        <dbReference type="SAM" id="SignalP"/>
    </source>
</evidence>
<evidence type="ECO:0000313" key="3">
    <source>
        <dbReference type="EMBL" id="KAK1753233.1"/>
    </source>
</evidence>
<evidence type="ECO:0000256" key="1">
    <source>
        <dbReference type="SAM" id="MobiDB-lite"/>
    </source>
</evidence>
<feature type="signal peptide" evidence="2">
    <location>
        <begin position="1"/>
        <end position="20"/>
    </location>
</feature>
<protein>
    <submittedName>
        <fullName evidence="3">Uncharacterized protein</fullName>
    </submittedName>
</protein>
<name>A0AAJ0B7Q6_9PEZI</name>
<dbReference type="Proteomes" id="UP001239445">
    <property type="component" value="Unassembled WGS sequence"/>
</dbReference>
<gene>
    <name evidence="3" type="ORF">QBC47DRAFT_431649</name>
</gene>
<dbReference type="AlphaFoldDB" id="A0AAJ0B7Q6"/>
<organism evidence="3 4">
    <name type="scientific">Echria macrotheca</name>
    <dbReference type="NCBI Taxonomy" id="438768"/>
    <lineage>
        <taxon>Eukaryota</taxon>
        <taxon>Fungi</taxon>
        <taxon>Dikarya</taxon>
        <taxon>Ascomycota</taxon>
        <taxon>Pezizomycotina</taxon>
        <taxon>Sordariomycetes</taxon>
        <taxon>Sordariomycetidae</taxon>
        <taxon>Sordariales</taxon>
        <taxon>Schizotheciaceae</taxon>
        <taxon>Echria</taxon>
    </lineage>
</organism>
<keyword evidence="2" id="KW-0732">Signal</keyword>
<reference evidence="3" key="1">
    <citation type="submission" date="2023-06" db="EMBL/GenBank/DDBJ databases">
        <title>Genome-scale phylogeny and comparative genomics of the fungal order Sordariales.</title>
        <authorList>
            <consortium name="Lawrence Berkeley National Laboratory"/>
            <person name="Hensen N."/>
            <person name="Bonometti L."/>
            <person name="Westerberg I."/>
            <person name="Brannstrom I.O."/>
            <person name="Guillou S."/>
            <person name="Cros-Aarteil S."/>
            <person name="Calhoun S."/>
            <person name="Haridas S."/>
            <person name="Kuo A."/>
            <person name="Mondo S."/>
            <person name="Pangilinan J."/>
            <person name="Riley R."/>
            <person name="Labutti K."/>
            <person name="Andreopoulos B."/>
            <person name="Lipzen A."/>
            <person name="Chen C."/>
            <person name="Yanf M."/>
            <person name="Daum C."/>
            <person name="Ng V."/>
            <person name="Clum A."/>
            <person name="Steindorff A."/>
            <person name="Ohm R."/>
            <person name="Martin F."/>
            <person name="Silar P."/>
            <person name="Natvig D."/>
            <person name="Lalanne C."/>
            <person name="Gautier V."/>
            <person name="Ament-Velasquez S.L."/>
            <person name="Kruys A."/>
            <person name="Hutchinson M.I."/>
            <person name="Powell A.J."/>
            <person name="Barry K."/>
            <person name="Miller A.N."/>
            <person name="Grigoriev I.V."/>
            <person name="Debuchy R."/>
            <person name="Gladieux P."/>
            <person name="Thoren M.H."/>
            <person name="Johannesson H."/>
        </authorList>
    </citation>
    <scope>NUCLEOTIDE SEQUENCE</scope>
    <source>
        <strain evidence="3">PSN4</strain>
    </source>
</reference>
<keyword evidence="4" id="KW-1185">Reference proteome</keyword>
<accession>A0AAJ0B7Q6</accession>
<sequence length="120" mass="13131">MRLQLAATTLLGGFVAFVAAKPRTPLPEPAREHSHCGYAIVDHYKSYSEFELFKLIPRSEKWTVRNTLYWIDANGYAVEALGFCDYVCLEFGDGGAACLTDKSKVGEDGEDSDGSSSVAE</sequence>
<feature type="region of interest" description="Disordered" evidence="1">
    <location>
        <begin position="101"/>
        <end position="120"/>
    </location>
</feature>
<comment type="caution">
    <text evidence="3">The sequence shown here is derived from an EMBL/GenBank/DDBJ whole genome shotgun (WGS) entry which is preliminary data.</text>
</comment>